<dbReference type="EMBL" id="UINC01153721">
    <property type="protein sequence ID" value="SVD48595.1"/>
    <property type="molecule type" value="Genomic_DNA"/>
</dbReference>
<name>A0A382VRF7_9ZZZZ</name>
<evidence type="ECO:0000313" key="2">
    <source>
        <dbReference type="EMBL" id="SVD48595.1"/>
    </source>
</evidence>
<reference evidence="2" key="1">
    <citation type="submission" date="2018-05" db="EMBL/GenBank/DDBJ databases">
        <authorList>
            <person name="Lanie J.A."/>
            <person name="Ng W.-L."/>
            <person name="Kazmierczak K.M."/>
            <person name="Andrzejewski T.M."/>
            <person name="Davidsen T.M."/>
            <person name="Wayne K.J."/>
            <person name="Tettelin H."/>
            <person name="Glass J.I."/>
            <person name="Rusch D."/>
            <person name="Podicherti R."/>
            <person name="Tsui H.-C.T."/>
            <person name="Winkler M.E."/>
        </authorList>
    </citation>
    <scope>NUCLEOTIDE SEQUENCE</scope>
</reference>
<sequence>FDPTTQQYVLLTAPPISLQVRGAAINQTGPGDPPSIALENEPESETLKLETIREDAGTLAVLKPPLLTQPWFLAIPGLSLLAYLIAMGFRKRSDYLEAHPDVARRLHVKRVTQRTLRTLRQPEIQGNASEFISGVQLILREHIGMAIDQPAEGITAQTVKEAKLELSEPVRAALSRLFTQDDLTRFANDHGSIDGPAALKDLDLVLRGLK</sequence>
<dbReference type="AlphaFoldDB" id="A0A382VRF7"/>
<keyword evidence="1" id="KW-0472">Membrane</keyword>
<gene>
    <name evidence="2" type="ORF">METZ01_LOCUS401449</name>
</gene>
<accession>A0A382VRF7</accession>
<keyword evidence="1" id="KW-1133">Transmembrane helix</keyword>
<evidence type="ECO:0000256" key="1">
    <source>
        <dbReference type="SAM" id="Phobius"/>
    </source>
</evidence>
<organism evidence="2">
    <name type="scientific">marine metagenome</name>
    <dbReference type="NCBI Taxonomy" id="408172"/>
    <lineage>
        <taxon>unclassified sequences</taxon>
        <taxon>metagenomes</taxon>
        <taxon>ecological metagenomes</taxon>
    </lineage>
</organism>
<feature type="non-terminal residue" evidence="2">
    <location>
        <position position="1"/>
    </location>
</feature>
<protein>
    <submittedName>
        <fullName evidence="2">Uncharacterized protein</fullName>
    </submittedName>
</protein>
<keyword evidence="1" id="KW-0812">Transmembrane</keyword>
<feature type="transmembrane region" description="Helical" evidence="1">
    <location>
        <begin position="71"/>
        <end position="89"/>
    </location>
</feature>
<proteinExistence type="predicted"/>